<dbReference type="RefSeq" id="XP_001600661.2">
    <property type="nucleotide sequence ID" value="XM_001600611.6"/>
</dbReference>
<feature type="region of interest" description="Disordered" evidence="1">
    <location>
        <begin position="98"/>
        <end position="156"/>
    </location>
</feature>
<evidence type="ECO:0000313" key="2">
    <source>
        <dbReference type="EnsemblMetazoa" id="XP_001600661"/>
    </source>
</evidence>
<name>A0A7M7G2P2_NASVI</name>
<protein>
    <submittedName>
        <fullName evidence="2">Uncharacterized protein</fullName>
    </submittedName>
</protein>
<sequence length="171" mass="19438">MSDPDGNEEEENEPHAYIHIPPEKIGETFERYVVPVSPLRKFDYAQYVINSAMFDKKLVKYKDSTSGNKVKCFVLYAADNFHLVQSKINSGKRFGIPSAVHEKSSGLPDNSSIKDKENSDSNNRQNNDTLKNLKRAKSARKNLKKSKAQSSKESSEEIFKKYLKTFTNPEA</sequence>
<evidence type="ECO:0000313" key="3">
    <source>
        <dbReference type="Proteomes" id="UP000002358"/>
    </source>
</evidence>
<dbReference type="Proteomes" id="UP000002358">
    <property type="component" value="Unassembled WGS sequence"/>
</dbReference>
<keyword evidence="3" id="KW-1185">Reference proteome</keyword>
<dbReference type="InParanoid" id="A0A7M7G2P2"/>
<feature type="compositionally biased region" description="Polar residues" evidence="1">
    <location>
        <begin position="120"/>
        <end position="130"/>
    </location>
</feature>
<dbReference type="KEGG" id="nvi:100116112"/>
<feature type="compositionally biased region" description="Basic residues" evidence="1">
    <location>
        <begin position="132"/>
        <end position="147"/>
    </location>
</feature>
<dbReference type="GeneID" id="100116112"/>
<accession>A0A7M7G2P2</accession>
<reference evidence="2" key="1">
    <citation type="submission" date="2021-01" db="UniProtKB">
        <authorList>
            <consortium name="EnsemblMetazoa"/>
        </authorList>
    </citation>
    <scope>IDENTIFICATION</scope>
</reference>
<dbReference type="EnsemblMetazoa" id="XM_001600611">
    <property type="protein sequence ID" value="XP_001600661"/>
    <property type="gene ID" value="LOC100116112"/>
</dbReference>
<evidence type="ECO:0000256" key="1">
    <source>
        <dbReference type="SAM" id="MobiDB-lite"/>
    </source>
</evidence>
<organism evidence="2 3">
    <name type="scientific">Nasonia vitripennis</name>
    <name type="common">Parasitic wasp</name>
    <dbReference type="NCBI Taxonomy" id="7425"/>
    <lineage>
        <taxon>Eukaryota</taxon>
        <taxon>Metazoa</taxon>
        <taxon>Ecdysozoa</taxon>
        <taxon>Arthropoda</taxon>
        <taxon>Hexapoda</taxon>
        <taxon>Insecta</taxon>
        <taxon>Pterygota</taxon>
        <taxon>Neoptera</taxon>
        <taxon>Endopterygota</taxon>
        <taxon>Hymenoptera</taxon>
        <taxon>Apocrita</taxon>
        <taxon>Proctotrupomorpha</taxon>
        <taxon>Chalcidoidea</taxon>
        <taxon>Pteromalidae</taxon>
        <taxon>Pteromalinae</taxon>
        <taxon>Nasonia</taxon>
    </lineage>
</organism>
<proteinExistence type="predicted"/>
<dbReference type="AlphaFoldDB" id="A0A7M7G2P2"/>